<evidence type="ECO:0000256" key="3">
    <source>
        <dbReference type="ARBA" id="ARBA00012211"/>
    </source>
</evidence>
<evidence type="ECO:0000256" key="9">
    <source>
        <dbReference type="ARBA" id="ARBA00022960"/>
    </source>
</evidence>
<comment type="catalytic activity">
    <reaction evidence="13 14">
        <text>UDP-N-acetyl-alpha-D-muramate + L-alanine + ATP = UDP-N-acetyl-alpha-D-muramoyl-L-alanine + ADP + phosphate + H(+)</text>
        <dbReference type="Rhea" id="RHEA:23372"/>
        <dbReference type="ChEBI" id="CHEBI:15378"/>
        <dbReference type="ChEBI" id="CHEBI:30616"/>
        <dbReference type="ChEBI" id="CHEBI:43474"/>
        <dbReference type="ChEBI" id="CHEBI:57972"/>
        <dbReference type="ChEBI" id="CHEBI:70757"/>
        <dbReference type="ChEBI" id="CHEBI:83898"/>
        <dbReference type="ChEBI" id="CHEBI:456216"/>
        <dbReference type="EC" id="6.3.2.8"/>
    </reaction>
</comment>
<evidence type="ECO:0000313" key="18">
    <source>
        <dbReference type="EMBL" id="OGG61189.1"/>
    </source>
</evidence>
<dbReference type="GO" id="GO:0009252">
    <property type="term" value="P:peptidoglycan biosynthetic process"/>
    <property type="evidence" value="ECO:0007669"/>
    <property type="project" value="UniProtKB-UniRule"/>
</dbReference>
<dbReference type="AlphaFoldDB" id="A0A1F6DIA9"/>
<evidence type="ECO:0000259" key="17">
    <source>
        <dbReference type="Pfam" id="PF08245"/>
    </source>
</evidence>
<dbReference type="GO" id="GO:0008360">
    <property type="term" value="P:regulation of cell shape"/>
    <property type="evidence" value="ECO:0007669"/>
    <property type="project" value="UniProtKB-KW"/>
</dbReference>
<evidence type="ECO:0000259" key="16">
    <source>
        <dbReference type="Pfam" id="PF02875"/>
    </source>
</evidence>
<dbReference type="GO" id="GO:0071555">
    <property type="term" value="P:cell wall organization"/>
    <property type="evidence" value="ECO:0007669"/>
    <property type="project" value="UniProtKB-KW"/>
</dbReference>
<evidence type="ECO:0000256" key="5">
    <source>
        <dbReference type="ARBA" id="ARBA00022598"/>
    </source>
</evidence>
<comment type="subcellular location">
    <subcellularLocation>
        <location evidence="1 14">Cytoplasm</location>
    </subcellularLocation>
</comment>
<keyword evidence="8 14" id="KW-0067">ATP-binding</keyword>
<dbReference type="STRING" id="1798491.A3C87_03505"/>
<evidence type="ECO:0000259" key="15">
    <source>
        <dbReference type="Pfam" id="PF01225"/>
    </source>
</evidence>
<feature type="binding site" evidence="14">
    <location>
        <begin position="117"/>
        <end position="123"/>
    </location>
    <ligand>
        <name>ATP</name>
        <dbReference type="ChEBI" id="CHEBI:30616"/>
    </ligand>
</feature>
<comment type="caution">
    <text evidence="18">The sequence shown here is derived from an EMBL/GenBank/DDBJ whole genome shotgun (WGS) entry which is preliminary data.</text>
</comment>
<evidence type="ECO:0000313" key="19">
    <source>
        <dbReference type="Proteomes" id="UP000176511"/>
    </source>
</evidence>
<dbReference type="InterPro" id="IPR004101">
    <property type="entry name" value="Mur_ligase_C"/>
</dbReference>
<keyword evidence="12 14" id="KW-0961">Cell wall biogenesis/degradation</keyword>
<comment type="similarity">
    <text evidence="14">Belongs to the MurCDEF family.</text>
</comment>
<evidence type="ECO:0000256" key="10">
    <source>
        <dbReference type="ARBA" id="ARBA00022984"/>
    </source>
</evidence>
<dbReference type="GO" id="GO:0008763">
    <property type="term" value="F:UDP-N-acetylmuramate-L-alanine ligase activity"/>
    <property type="evidence" value="ECO:0007669"/>
    <property type="project" value="UniProtKB-UniRule"/>
</dbReference>
<evidence type="ECO:0000256" key="8">
    <source>
        <dbReference type="ARBA" id="ARBA00022840"/>
    </source>
</evidence>
<dbReference type="InterPro" id="IPR050061">
    <property type="entry name" value="MurCDEF_pg_biosynth"/>
</dbReference>
<reference evidence="18 19" key="1">
    <citation type="journal article" date="2016" name="Nat. Commun.">
        <title>Thousands of microbial genomes shed light on interconnected biogeochemical processes in an aquifer system.</title>
        <authorList>
            <person name="Anantharaman K."/>
            <person name="Brown C.T."/>
            <person name="Hug L.A."/>
            <person name="Sharon I."/>
            <person name="Castelle C.J."/>
            <person name="Probst A.J."/>
            <person name="Thomas B.C."/>
            <person name="Singh A."/>
            <person name="Wilkins M.J."/>
            <person name="Karaoz U."/>
            <person name="Brodie E.L."/>
            <person name="Williams K.H."/>
            <person name="Hubbard S.S."/>
            <person name="Banfield J.F."/>
        </authorList>
    </citation>
    <scope>NUCLEOTIDE SEQUENCE [LARGE SCALE GENOMIC DNA]</scope>
</reference>
<keyword evidence="10 14" id="KW-0573">Peptidoglycan synthesis</keyword>
<dbReference type="GO" id="GO:0051301">
    <property type="term" value="P:cell division"/>
    <property type="evidence" value="ECO:0007669"/>
    <property type="project" value="UniProtKB-KW"/>
</dbReference>
<accession>A0A1F6DIA9</accession>
<dbReference type="GO" id="GO:0005524">
    <property type="term" value="F:ATP binding"/>
    <property type="evidence" value="ECO:0007669"/>
    <property type="project" value="UniProtKB-UniRule"/>
</dbReference>
<keyword evidence="11 14" id="KW-0131">Cell cycle</keyword>
<evidence type="ECO:0000256" key="6">
    <source>
        <dbReference type="ARBA" id="ARBA00022618"/>
    </source>
</evidence>
<dbReference type="EC" id="6.3.2.8" evidence="3 14"/>
<comment type="function">
    <text evidence="14">Cell wall formation.</text>
</comment>
<name>A0A1F6DIA9_9BACT</name>
<feature type="domain" description="Mur ligase N-terminal catalytic" evidence="15">
    <location>
        <begin position="11"/>
        <end position="111"/>
    </location>
</feature>
<dbReference type="PANTHER" id="PTHR43445:SF3">
    <property type="entry name" value="UDP-N-ACETYLMURAMATE--L-ALANINE LIGASE"/>
    <property type="match status" value="1"/>
</dbReference>
<sequence length="431" mass="46588">MNSVAISEVSHVHFIGVGGIGMSGLARLFLHEGKSVSGSDRAPSALTSALEAEGVTFYAAQVPENIADDVDLVVYTEAMAHDHPELAHARERGITCINYFEGLGLVANQYYLIAVAGSHGKTTTTAMLIDIAEAAGFDPTAIVGSLRASTKSNYRAGKSKYFIVEACEYKRDFLTLTPDVLVITNLELEHVDYYKSLADVQDAFRTLALRVPEDGAIICATRDVNLAPVLEGVSAKVVDYHSFADPLLELQVPGMHNVLNAAAARAAADFVGVESVVAREALTNFKGTWRRFEYKGELNGAPVYDDYGHHPTEIRATVRGARDKYPGKKVTLAFQPHTYSRLHELFEDFAEALDEADEVYLAPAYAAREENVYGTSSEKLAARAQERGHKKVVAYDSLEEIAGALKVSASGDSVVLIMGAGDIPKLTAMIL</sequence>
<keyword evidence="9 14" id="KW-0133">Cell shape</keyword>
<dbReference type="Pfam" id="PF01225">
    <property type="entry name" value="Mur_ligase"/>
    <property type="match status" value="1"/>
</dbReference>
<evidence type="ECO:0000256" key="11">
    <source>
        <dbReference type="ARBA" id="ARBA00023306"/>
    </source>
</evidence>
<dbReference type="InterPro" id="IPR005758">
    <property type="entry name" value="UDP-N-AcMur_Ala_ligase_MurC"/>
</dbReference>
<feature type="domain" description="Mur ligase central" evidence="17">
    <location>
        <begin position="115"/>
        <end position="239"/>
    </location>
</feature>
<keyword evidence="4 14" id="KW-0963">Cytoplasm</keyword>
<evidence type="ECO:0000256" key="13">
    <source>
        <dbReference type="ARBA" id="ARBA00047833"/>
    </source>
</evidence>
<dbReference type="Pfam" id="PF08245">
    <property type="entry name" value="Mur_ligase_M"/>
    <property type="match status" value="1"/>
</dbReference>
<dbReference type="GO" id="GO:0005737">
    <property type="term" value="C:cytoplasm"/>
    <property type="evidence" value="ECO:0007669"/>
    <property type="project" value="UniProtKB-SubCell"/>
</dbReference>
<protein>
    <recommendedName>
        <fullName evidence="3 14">UDP-N-acetylmuramate--L-alanine ligase</fullName>
        <ecNumber evidence="3 14">6.3.2.8</ecNumber>
    </recommendedName>
    <alternativeName>
        <fullName evidence="14">UDP-N-acetylmuramoyl-L-alanine synthetase</fullName>
    </alternativeName>
</protein>
<dbReference type="Gene3D" id="3.40.50.720">
    <property type="entry name" value="NAD(P)-binding Rossmann-like Domain"/>
    <property type="match status" value="1"/>
</dbReference>
<dbReference type="UniPathway" id="UPA00219"/>
<gene>
    <name evidence="14" type="primary">murC</name>
    <name evidence="18" type="ORF">A3C87_03505</name>
</gene>
<dbReference type="PANTHER" id="PTHR43445">
    <property type="entry name" value="UDP-N-ACETYLMURAMATE--L-ALANINE LIGASE-RELATED"/>
    <property type="match status" value="1"/>
</dbReference>
<dbReference type="InterPro" id="IPR013221">
    <property type="entry name" value="Mur_ligase_cen"/>
</dbReference>
<evidence type="ECO:0000256" key="12">
    <source>
        <dbReference type="ARBA" id="ARBA00023316"/>
    </source>
</evidence>
<evidence type="ECO:0000256" key="4">
    <source>
        <dbReference type="ARBA" id="ARBA00022490"/>
    </source>
</evidence>
<proteinExistence type="inferred from homology"/>
<dbReference type="InterPro" id="IPR036565">
    <property type="entry name" value="Mur-like_cat_sf"/>
</dbReference>
<evidence type="ECO:0000256" key="2">
    <source>
        <dbReference type="ARBA" id="ARBA00004752"/>
    </source>
</evidence>
<dbReference type="SUPFAM" id="SSF53623">
    <property type="entry name" value="MurD-like peptide ligases, catalytic domain"/>
    <property type="match status" value="1"/>
</dbReference>
<keyword evidence="6 14" id="KW-0132">Cell division</keyword>
<dbReference type="Gene3D" id="3.90.190.20">
    <property type="entry name" value="Mur ligase, C-terminal domain"/>
    <property type="match status" value="1"/>
</dbReference>
<evidence type="ECO:0000256" key="1">
    <source>
        <dbReference type="ARBA" id="ARBA00004496"/>
    </source>
</evidence>
<evidence type="ECO:0000256" key="7">
    <source>
        <dbReference type="ARBA" id="ARBA00022741"/>
    </source>
</evidence>
<feature type="domain" description="Mur ligase C-terminal" evidence="16">
    <location>
        <begin position="290"/>
        <end position="421"/>
    </location>
</feature>
<dbReference type="Proteomes" id="UP000176511">
    <property type="component" value="Unassembled WGS sequence"/>
</dbReference>
<dbReference type="InterPro" id="IPR000713">
    <property type="entry name" value="Mur_ligase_N"/>
</dbReference>
<dbReference type="EMBL" id="MFLE01000025">
    <property type="protein sequence ID" value="OGG61189.1"/>
    <property type="molecule type" value="Genomic_DNA"/>
</dbReference>
<dbReference type="InterPro" id="IPR036615">
    <property type="entry name" value="Mur_ligase_C_dom_sf"/>
</dbReference>
<evidence type="ECO:0000256" key="14">
    <source>
        <dbReference type="HAMAP-Rule" id="MF_00046"/>
    </source>
</evidence>
<organism evidence="18 19">
    <name type="scientific">Candidatus Kaiserbacteria bacterium RIFCSPHIGHO2_02_FULL_49_34</name>
    <dbReference type="NCBI Taxonomy" id="1798491"/>
    <lineage>
        <taxon>Bacteria</taxon>
        <taxon>Candidatus Kaiseribacteriota</taxon>
    </lineage>
</organism>
<dbReference type="Pfam" id="PF02875">
    <property type="entry name" value="Mur_ligase_C"/>
    <property type="match status" value="1"/>
</dbReference>
<keyword evidence="7 14" id="KW-0547">Nucleotide-binding</keyword>
<dbReference type="SUPFAM" id="SSF53244">
    <property type="entry name" value="MurD-like peptide ligases, peptide-binding domain"/>
    <property type="match status" value="1"/>
</dbReference>
<dbReference type="Gene3D" id="3.40.1190.10">
    <property type="entry name" value="Mur-like, catalytic domain"/>
    <property type="match status" value="1"/>
</dbReference>
<dbReference type="SUPFAM" id="SSF51984">
    <property type="entry name" value="MurCD N-terminal domain"/>
    <property type="match status" value="1"/>
</dbReference>
<comment type="pathway">
    <text evidence="2 14">Cell wall biogenesis; peptidoglycan biosynthesis.</text>
</comment>
<dbReference type="HAMAP" id="MF_00046">
    <property type="entry name" value="MurC"/>
    <property type="match status" value="1"/>
</dbReference>
<keyword evidence="5 14" id="KW-0436">Ligase</keyword>